<dbReference type="InterPro" id="IPR000073">
    <property type="entry name" value="AB_hydrolase_1"/>
</dbReference>
<dbReference type="RefSeq" id="WP_173173068.1">
    <property type="nucleotide sequence ID" value="NZ_AP023189.1"/>
</dbReference>
<evidence type="ECO:0000313" key="4">
    <source>
        <dbReference type="Proteomes" id="UP000509383"/>
    </source>
</evidence>
<dbReference type="PANTHER" id="PTHR43194:SF5">
    <property type="entry name" value="PIMELOYL-[ACYL-CARRIER PROTEIN] METHYL ESTER ESTERASE"/>
    <property type="match status" value="1"/>
</dbReference>
<evidence type="ECO:0000313" key="3">
    <source>
        <dbReference type="EMBL" id="GJN50616.1"/>
    </source>
</evidence>
<dbReference type="Proteomes" id="UP000509383">
    <property type="component" value="Chromosome"/>
</dbReference>
<dbReference type="KEGG" id="ptw:TUM18999_48400"/>
<evidence type="ECO:0000313" key="5">
    <source>
        <dbReference type="Proteomes" id="UP001054892"/>
    </source>
</evidence>
<name>A0A6J4EBC5_9PSED</name>
<dbReference type="EMBL" id="BQKM01000001">
    <property type="protein sequence ID" value="GJN50616.1"/>
    <property type="molecule type" value="Genomic_DNA"/>
</dbReference>
<dbReference type="Pfam" id="PF00561">
    <property type="entry name" value="Abhydrolase_1"/>
    <property type="match status" value="1"/>
</dbReference>
<proteinExistence type="predicted"/>
<dbReference type="PANTHER" id="PTHR43194">
    <property type="entry name" value="HYDROLASE ALPHA/BETA FOLD FAMILY"/>
    <property type="match status" value="1"/>
</dbReference>
<evidence type="ECO:0000313" key="2">
    <source>
        <dbReference type="EMBL" id="BCG26649.1"/>
    </source>
</evidence>
<evidence type="ECO:0000259" key="1">
    <source>
        <dbReference type="Pfam" id="PF00561"/>
    </source>
</evidence>
<dbReference type="InterPro" id="IPR029058">
    <property type="entry name" value="AB_hydrolase_fold"/>
</dbReference>
<feature type="domain" description="AB hydrolase-1" evidence="1">
    <location>
        <begin position="29"/>
        <end position="257"/>
    </location>
</feature>
<dbReference type="Proteomes" id="UP001054892">
    <property type="component" value="Unassembled WGS sequence"/>
</dbReference>
<keyword evidence="5" id="KW-1185">Reference proteome</keyword>
<protein>
    <submittedName>
        <fullName evidence="2">(R)-3-hydroxydecanoyl-ACP:CoA transacylase</fullName>
    </submittedName>
</protein>
<dbReference type="AlphaFoldDB" id="A0A6J4EBC5"/>
<reference evidence="2 4" key="1">
    <citation type="submission" date="2020-05" db="EMBL/GenBank/DDBJ databases">
        <title>Characterization of novel class B3 metallo-beta-lactamase from novel Pseudomonas species.</title>
        <authorList>
            <person name="Yamada K."/>
            <person name="Aoki K."/>
            <person name="Ishii Y."/>
        </authorList>
    </citation>
    <scope>NUCLEOTIDE SEQUENCE [LARGE SCALE GENOMIC DNA]</scope>
    <source>
        <strain evidence="2 4">TUM18999</strain>
        <strain evidence="3 5">TUM20286</strain>
    </source>
</reference>
<dbReference type="InterPro" id="IPR050228">
    <property type="entry name" value="Carboxylesterase_BioH"/>
</dbReference>
<gene>
    <name evidence="2" type="primary">phaG</name>
    <name evidence="2" type="ORF">TUM18999_48400</name>
    <name evidence="3" type="ORF">TUM20286_03680</name>
</gene>
<organism evidence="2 4">
    <name type="scientific">Pseudomonas tohonis</name>
    <dbReference type="NCBI Taxonomy" id="2725477"/>
    <lineage>
        <taxon>Bacteria</taxon>
        <taxon>Pseudomonadati</taxon>
        <taxon>Pseudomonadota</taxon>
        <taxon>Gammaproteobacteria</taxon>
        <taxon>Pseudomonadales</taxon>
        <taxon>Pseudomonadaceae</taxon>
        <taxon>Pseudomonas</taxon>
    </lineage>
</organism>
<sequence length="294" mass="33402">MRAQTQVVTIDRKYKVHTEFYGNPQASRTIILVNGSLATTASFAQTVKYLQPQFNVVLYDQPYAGRSKPHNDHSRPITKETEAEILLELIEHYQADYLSSFSWGGVATLLALGQSPARIKKAVINSFSPILNEPMLDYMKNGMNYLQAVDRENVGALVNDTIGRYLPALFKRFNHKHVASLDEHEYRQMHFHIRQVLSLDANCYVDCLKAVDIPLLFINGEHDVYTSPKDARLFAEHVRDCQFETIRNAGHFIDLEHKAGWLQTQQVLLGFLNAPASTQQPRHLQPQPAQAMAV</sequence>
<dbReference type="Gene3D" id="3.40.50.1820">
    <property type="entry name" value="alpha/beta hydrolase"/>
    <property type="match status" value="1"/>
</dbReference>
<dbReference type="SUPFAM" id="SSF53474">
    <property type="entry name" value="alpha/beta-Hydrolases"/>
    <property type="match status" value="1"/>
</dbReference>
<accession>A0A6J4EBC5</accession>
<dbReference type="EMBL" id="AP023189">
    <property type="protein sequence ID" value="BCG26649.1"/>
    <property type="molecule type" value="Genomic_DNA"/>
</dbReference>